<dbReference type="RefSeq" id="XP_028482530.1">
    <property type="nucleotide sequence ID" value="XM_028633720.1"/>
</dbReference>
<gene>
    <name evidence="9" type="ORF">C8Q69DRAFT_530081</name>
</gene>
<keyword evidence="3" id="KW-0132">Cell division</keyword>
<evidence type="ECO:0000313" key="10">
    <source>
        <dbReference type="Proteomes" id="UP000283841"/>
    </source>
</evidence>
<feature type="compositionally biased region" description="Low complexity" evidence="8">
    <location>
        <begin position="68"/>
        <end position="108"/>
    </location>
</feature>
<dbReference type="Proteomes" id="UP000283841">
    <property type="component" value="Unassembled WGS sequence"/>
</dbReference>
<evidence type="ECO:0000256" key="1">
    <source>
        <dbReference type="ARBA" id="ARBA00004123"/>
    </source>
</evidence>
<dbReference type="STRING" id="264951.A0A443HM37"/>
<keyword evidence="10" id="KW-1185">Reference proteome</keyword>
<dbReference type="AlphaFoldDB" id="A0A443HM37"/>
<name>A0A443HM37_BYSSP</name>
<comment type="subcellular location">
    <subcellularLocation>
        <location evidence="1">Nucleus</location>
    </subcellularLocation>
</comment>
<keyword evidence="4" id="KW-0498">Mitosis</keyword>
<keyword evidence="6" id="KW-0539">Nucleus</keyword>
<feature type="region of interest" description="Disordered" evidence="8">
    <location>
        <begin position="1"/>
        <end position="49"/>
    </location>
</feature>
<evidence type="ECO:0000256" key="3">
    <source>
        <dbReference type="ARBA" id="ARBA00022618"/>
    </source>
</evidence>
<evidence type="ECO:0000256" key="8">
    <source>
        <dbReference type="SAM" id="MobiDB-lite"/>
    </source>
</evidence>
<feature type="region of interest" description="Disordered" evidence="8">
    <location>
        <begin position="210"/>
        <end position="283"/>
    </location>
</feature>
<dbReference type="GeneID" id="39602997"/>
<feature type="compositionally biased region" description="Basic and acidic residues" evidence="8">
    <location>
        <begin position="887"/>
        <end position="904"/>
    </location>
</feature>
<dbReference type="VEuPathDB" id="FungiDB:C8Q69DRAFT_530081"/>
<evidence type="ECO:0000256" key="5">
    <source>
        <dbReference type="ARBA" id="ARBA00022829"/>
    </source>
</evidence>
<evidence type="ECO:0000256" key="6">
    <source>
        <dbReference type="ARBA" id="ARBA00023242"/>
    </source>
</evidence>
<organism evidence="9 10">
    <name type="scientific">Byssochlamys spectabilis</name>
    <name type="common">Paecilomyces variotii</name>
    <dbReference type="NCBI Taxonomy" id="264951"/>
    <lineage>
        <taxon>Eukaryota</taxon>
        <taxon>Fungi</taxon>
        <taxon>Dikarya</taxon>
        <taxon>Ascomycota</taxon>
        <taxon>Pezizomycotina</taxon>
        <taxon>Eurotiomycetes</taxon>
        <taxon>Eurotiomycetidae</taxon>
        <taxon>Eurotiales</taxon>
        <taxon>Thermoascaceae</taxon>
        <taxon>Paecilomyces</taxon>
    </lineage>
</organism>
<evidence type="ECO:0000313" key="9">
    <source>
        <dbReference type="EMBL" id="RWQ92885.1"/>
    </source>
</evidence>
<comment type="caution">
    <text evidence="9">The sequence shown here is derived from an EMBL/GenBank/DDBJ whole genome shotgun (WGS) entry which is preliminary data.</text>
</comment>
<accession>A0A443HM37</accession>
<keyword evidence="5" id="KW-0159">Chromosome partition</keyword>
<feature type="compositionally biased region" description="Low complexity" evidence="8">
    <location>
        <begin position="212"/>
        <end position="243"/>
    </location>
</feature>
<feature type="region of interest" description="Disordered" evidence="8">
    <location>
        <begin position="887"/>
        <end position="919"/>
    </location>
</feature>
<dbReference type="GO" id="GO:0005634">
    <property type="term" value="C:nucleus"/>
    <property type="evidence" value="ECO:0007669"/>
    <property type="project" value="UniProtKB-SubCell"/>
</dbReference>
<keyword evidence="7" id="KW-0131">Cell cycle</keyword>
<feature type="region of interest" description="Disordered" evidence="8">
    <location>
        <begin position="68"/>
        <end position="159"/>
    </location>
</feature>
<dbReference type="GO" id="GO:0051301">
    <property type="term" value="P:cell division"/>
    <property type="evidence" value="ECO:0007669"/>
    <property type="project" value="UniProtKB-KW"/>
</dbReference>
<comment type="similarity">
    <text evidence="2">Belongs to the SCC4/mau-2 family.</text>
</comment>
<evidence type="ECO:0000256" key="4">
    <source>
        <dbReference type="ARBA" id="ARBA00022776"/>
    </source>
</evidence>
<protein>
    <submittedName>
        <fullName evidence="9">Cohesin loading factor-domain-containing protein</fullName>
    </submittedName>
</protein>
<feature type="compositionally biased region" description="Low complexity" evidence="8">
    <location>
        <begin position="10"/>
        <end position="39"/>
    </location>
</feature>
<dbReference type="InterPro" id="IPR019440">
    <property type="entry name" value="MAU2"/>
</dbReference>
<dbReference type="PANTHER" id="PTHR21394">
    <property type="entry name" value="MAU2 CHROMATID COHESION FACTOR HOMOLOG"/>
    <property type="match status" value="1"/>
</dbReference>
<sequence>MSYPPPHNGQYPPQYVPPQQQQPQQQHAHPSVPHPQQAPYNINPNASYPQYGKPMIYPQVLISNYPVYSQQQQPSPQQQQQQFYYQQQVQQQQVQQQQQRPLGPPQQYVNPAATTFSHPQSPVPGSIAASPSAHFIHGPPSAPSPYGNRPPSSPVVAVTSVPSHSATSIAPASPVPSPYYVPHDANANRPNAQFAQFPANSPLQAQLPVARPSQQLSRPPVVQQPRQQPQPAPSASRSISPVRKQVPQVLIPSPAKPKTMQSPAQAKKPAVKQSLPSGDKSNKPPVDYQLVLLALADEYLKAAHHQGTMVALMRKEMAVEEYYKLVATGLGCLEAVLKNWRLQPRTEALVRLRYARVLYEETDNHMEAETALSKGIDLCERNRMLDLKYSMQQLLARMLHRSNPKAALKAVDGMIQDVEAYRHVAWEYAFRLLRVSLSLSTSSHQDFVAALHHLHKISSLASRNGDRAVSVIAAVTEALAHLQQSTSSDSIEQAQRAVASARSYQLNTEVQEIPQINTLIQMVDISCSLLEYDLNQSTQKLQVMQSLMDQKINDSHWRDDGSFSIPLSGKSVGPASADTGDILQVENGVPVLTLNWLPQHDLYVLCYFLSSVTLSAKNSHDGRKAEKYLQEGLRMIRGSFKAPQEVPESLMTAGRRIEWRRILYCNLLLQQIFLASARTDWDLASQTMKELRQVAKDLGHSLPESIQCLMEYATGAIAQGTGDLTAALASFRSPILSLSPSASKAMRNDPQRDIAILATLNTVLILRDPSHPNHSQLPSILSTLEAFCKNSPSRYIQAAYYLVCATVQTESTIQTKQFLQQALQSATSIGNCQITCMTLTFMSWKYFRGVVGEQSEKSARAGRAMAKRASDRLWVSVTDDMLAETLERQGKGEEAGSVREEAHRVMMSLPPSLKKEVAH</sequence>
<dbReference type="GO" id="GO:0007059">
    <property type="term" value="P:chromosome segregation"/>
    <property type="evidence" value="ECO:0007669"/>
    <property type="project" value="UniProtKB-KW"/>
</dbReference>
<reference evidence="9 10" key="1">
    <citation type="journal article" date="2018" name="Front. Microbiol.">
        <title>Genomic and genetic insights into a cosmopolitan fungus, Paecilomyces variotii (Eurotiales).</title>
        <authorList>
            <person name="Urquhart A.S."/>
            <person name="Mondo S.J."/>
            <person name="Makela M.R."/>
            <person name="Hane J.K."/>
            <person name="Wiebenga A."/>
            <person name="He G."/>
            <person name="Mihaltcheva S."/>
            <person name="Pangilinan J."/>
            <person name="Lipzen A."/>
            <person name="Barry K."/>
            <person name="de Vries R.P."/>
            <person name="Grigoriev I.V."/>
            <person name="Idnurm A."/>
        </authorList>
    </citation>
    <scope>NUCLEOTIDE SEQUENCE [LARGE SCALE GENOMIC DNA]</scope>
    <source>
        <strain evidence="9 10">CBS 101075</strain>
    </source>
</reference>
<proteinExistence type="inferred from homology"/>
<dbReference type="Pfam" id="PF10345">
    <property type="entry name" value="Cohesin_load"/>
    <property type="match status" value="1"/>
</dbReference>
<dbReference type="EMBL" id="RCNU01000011">
    <property type="protein sequence ID" value="RWQ92885.1"/>
    <property type="molecule type" value="Genomic_DNA"/>
</dbReference>
<evidence type="ECO:0000256" key="7">
    <source>
        <dbReference type="ARBA" id="ARBA00023306"/>
    </source>
</evidence>
<dbReference type="GO" id="GO:0007064">
    <property type="term" value="P:mitotic sister chromatid cohesion"/>
    <property type="evidence" value="ECO:0007669"/>
    <property type="project" value="InterPro"/>
</dbReference>
<evidence type="ECO:0000256" key="2">
    <source>
        <dbReference type="ARBA" id="ARBA00008585"/>
    </source>
</evidence>